<dbReference type="KEGG" id="mel:Metbo_2189"/>
<comment type="function">
    <text evidence="6">Part of ribonuclease P, a protein complex that generates mature tRNA molecules by cleaving their 5'-ends.</text>
</comment>
<sequence length="129" mass="14786">MNQKLKILPPAMRDKKRYIAFELIFQGHMTREDVIDTIIEGSLYLYGACGTGKFDIWVVKLWKCGKNTSPHGNPDENYMRGIIRCRREEVDSVRAVLPTITRFRGKNVVFHTLGISGTIKSAIKNFIKL</sequence>
<keyword evidence="2 6" id="KW-0819">tRNA processing</keyword>
<evidence type="ECO:0000256" key="5">
    <source>
        <dbReference type="ARBA" id="ARBA00022801"/>
    </source>
</evidence>
<comment type="subcellular location">
    <subcellularLocation>
        <location evidence="6">Cytoplasm</location>
    </subcellularLocation>
</comment>
<dbReference type="HAMAP" id="MF_00755">
    <property type="entry name" value="RNase_P_2"/>
    <property type="match status" value="1"/>
</dbReference>
<dbReference type="GO" id="GO:0030677">
    <property type="term" value="C:ribonuclease P complex"/>
    <property type="evidence" value="ECO:0007669"/>
    <property type="project" value="UniProtKB-UniRule"/>
</dbReference>
<dbReference type="PIRSF" id="PIRSF004952">
    <property type="entry name" value="RNase_P_2"/>
    <property type="match status" value="1"/>
</dbReference>
<protein>
    <recommendedName>
        <fullName evidence="6">Ribonuclease P protein component 2</fullName>
        <shortName evidence="6">RNase P component 2</shortName>
        <ecNumber evidence="6">3.1.26.5</ecNumber>
    </recommendedName>
    <alternativeName>
        <fullName evidence="6">Pop5</fullName>
    </alternativeName>
</protein>
<dbReference type="GO" id="GO:0004526">
    <property type="term" value="F:ribonuclease P activity"/>
    <property type="evidence" value="ECO:0007669"/>
    <property type="project" value="UniProtKB-UniRule"/>
</dbReference>
<accession>F0TCD6</accession>
<evidence type="ECO:0000256" key="4">
    <source>
        <dbReference type="ARBA" id="ARBA00022759"/>
    </source>
</evidence>
<proteinExistence type="inferred from homology"/>
<dbReference type="Proteomes" id="UP000007490">
    <property type="component" value="Chromosome"/>
</dbReference>
<keyword evidence="3 6" id="KW-0540">Nuclease</keyword>
<dbReference type="PANTHER" id="PTHR15441:SF2">
    <property type="entry name" value="RIBONUCLEASE P_MRP PROTEIN SUBUNIT POP5"/>
    <property type="match status" value="1"/>
</dbReference>
<dbReference type="eggNOG" id="arCOG01365">
    <property type="taxonomic scope" value="Archaea"/>
</dbReference>
<dbReference type="GO" id="GO:0005737">
    <property type="term" value="C:cytoplasm"/>
    <property type="evidence" value="ECO:0007669"/>
    <property type="project" value="UniProtKB-SubCell"/>
</dbReference>
<dbReference type="GO" id="GO:0001682">
    <property type="term" value="P:tRNA 5'-leader removal"/>
    <property type="evidence" value="ECO:0007669"/>
    <property type="project" value="UniProtKB-UniRule"/>
</dbReference>
<keyword evidence="1 6" id="KW-0963">Cytoplasm</keyword>
<evidence type="ECO:0000313" key="7">
    <source>
        <dbReference type="EMBL" id="ADZ10403.1"/>
    </source>
</evidence>
<dbReference type="OrthoDB" id="19261at2157"/>
<evidence type="ECO:0000256" key="2">
    <source>
        <dbReference type="ARBA" id="ARBA00022694"/>
    </source>
</evidence>
<gene>
    <name evidence="6" type="primary">rnp2</name>
    <name evidence="7" type="ordered locus">Metbo_2189</name>
</gene>
<evidence type="ECO:0000313" key="8">
    <source>
        <dbReference type="Proteomes" id="UP000007490"/>
    </source>
</evidence>
<dbReference type="HOGENOM" id="CLU_137733_1_0_2"/>
<dbReference type="EMBL" id="CP002551">
    <property type="protein sequence ID" value="ADZ10403.1"/>
    <property type="molecule type" value="Genomic_DNA"/>
</dbReference>
<dbReference type="GeneID" id="10278652"/>
<dbReference type="InterPro" id="IPR038085">
    <property type="entry name" value="Rnp2-like_sf"/>
</dbReference>
<organism evidence="7 8">
    <name type="scientific">Methanobacterium lacus (strain AL-21)</name>
    <dbReference type="NCBI Taxonomy" id="877455"/>
    <lineage>
        <taxon>Archaea</taxon>
        <taxon>Methanobacteriati</taxon>
        <taxon>Methanobacteriota</taxon>
        <taxon>Methanomada group</taxon>
        <taxon>Methanobacteria</taxon>
        <taxon>Methanobacteriales</taxon>
        <taxon>Methanobacteriaceae</taxon>
        <taxon>Methanobacterium</taxon>
    </lineage>
</organism>
<keyword evidence="4 6" id="KW-0255">Endonuclease</keyword>
<dbReference type="SUPFAM" id="SSF160350">
    <property type="entry name" value="Rnp2-like"/>
    <property type="match status" value="1"/>
</dbReference>
<dbReference type="InterPro" id="IPR002759">
    <property type="entry name" value="Pop5/Rpp14/Rnp2-like"/>
</dbReference>
<evidence type="ECO:0000256" key="6">
    <source>
        <dbReference type="HAMAP-Rule" id="MF_00755"/>
    </source>
</evidence>
<name>F0TCD6_METLA</name>
<dbReference type="AlphaFoldDB" id="F0TCD6"/>
<dbReference type="InterPro" id="IPR016434">
    <property type="entry name" value="Rnp2_archaea"/>
</dbReference>
<evidence type="ECO:0000256" key="1">
    <source>
        <dbReference type="ARBA" id="ARBA00022490"/>
    </source>
</evidence>
<dbReference type="Gene3D" id="3.30.70.3250">
    <property type="entry name" value="Ribonuclease P, Pop5 subunit"/>
    <property type="match status" value="1"/>
</dbReference>
<keyword evidence="5 6" id="KW-0378">Hydrolase</keyword>
<comment type="subunit">
    <text evidence="6">Consists of a catalytic RNA component and at least 4-5 protein subunits.</text>
</comment>
<reference evidence="7 8" key="2">
    <citation type="journal article" date="2014" name="Int. J. Syst. Evol. Microbiol.">
        <title>Methanobacterium paludis sp. nov. and a novel strain of Methanobacterium lacus isolated from northern peatlands.</title>
        <authorList>
            <person name="Cadillo-Quiroz H."/>
            <person name="Brauer S.L."/>
            <person name="Goodson N."/>
            <person name="Yavitt J.B."/>
            <person name="Zinder S.H."/>
        </authorList>
    </citation>
    <scope>NUCLEOTIDE SEQUENCE [LARGE SCALE GENOMIC DNA]</scope>
    <source>
        <strain evidence="7 8">AL-21</strain>
    </source>
</reference>
<evidence type="ECO:0000256" key="3">
    <source>
        <dbReference type="ARBA" id="ARBA00022722"/>
    </source>
</evidence>
<dbReference type="PANTHER" id="PTHR15441">
    <property type="entry name" value="RIBONUCLEASE P PROTEIN SUBUNIT P14"/>
    <property type="match status" value="1"/>
</dbReference>
<keyword evidence="8" id="KW-1185">Reference proteome</keyword>
<dbReference type="EC" id="3.1.26.5" evidence="6"/>
<dbReference type="STRING" id="877455.Metbo_2189"/>
<dbReference type="RefSeq" id="WP_013645754.1">
    <property type="nucleotide sequence ID" value="NC_015216.1"/>
</dbReference>
<comment type="similarity">
    <text evidence="6">Belongs to the eukaryotic/archaeal RNase P protein component 2 family.</text>
</comment>
<dbReference type="Pfam" id="PF01900">
    <property type="entry name" value="RNase_P_Rpp14"/>
    <property type="match status" value="1"/>
</dbReference>
<comment type="catalytic activity">
    <reaction evidence="6">
        <text>Endonucleolytic cleavage of RNA, removing 5'-extranucleotides from tRNA precursor.</text>
        <dbReference type="EC" id="3.1.26.5"/>
    </reaction>
</comment>
<reference evidence="8" key="1">
    <citation type="submission" date="2011-02" db="EMBL/GenBank/DDBJ databases">
        <title>Complete sequence of Methanobacterium sp. AL-21.</title>
        <authorList>
            <consortium name="US DOE Joint Genome Institute"/>
            <person name="Lucas S."/>
            <person name="Copeland A."/>
            <person name="Lapidus A."/>
            <person name="Cheng J.-F."/>
            <person name="Goodwin L."/>
            <person name="Pitluck S."/>
            <person name="Chertkov O."/>
            <person name="Detter J.C."/>
            <person name="Han C."/>
            <person name="Tapia R."/>
            <person name="Land M."/>
            <person name="Hauser L."/>
            <person name="Kyrpides N."/>
            <person name="Ivanova N."/>
            <person name="Mikhailova N."/>
            <person name="Pagani I."/>
            <person name="Cadillo-Quiroz H."/>
            <person name="Imachi H."/>
            <person name="Zinder S."/>
            <person name="Liu W."/>
            <person name="Woyke T."/>
        </authorList>
    </citation>
    <scope>NUCLEOTIDE SEQUENCE [LARGE SCALE GENOMIC DNA]</scope>
    <source>
        <strain evidence="8">AL-21</strain>
    </source>
</reference>